<gene>
    <name evidence="5" type="ORF">WDS16_27015</name>
</gene>
<dbReference type="InterPro" id="IPR005123">
    <property type="entry name" value="Oxoglu/Fe-dep_dioxygenase_dom"/>
</dbReference>
<evidence type="ECO:0000313" key="5">
    <source>
        <dbReference type="EMBL" id="WXG68788.1"/>
    </source>
</evidence>
<dbReference type="RefSeq" id="WP_338889206.1">
    <property type="nucleotide sequence ID" value="NZ_CP147846.1"/>
</dbReference>
<dbReference type="Pfam" id="PF14226">
    <property type="entry name" value="DIOX_N"/>
    <property type="match status" value="1"/>
</dbReference>
<dbReference type="InterPro" id="IPR044861">
    <property type="entry name" value="IPNS-like_FE2OG_OXY"/>
</dbReference>
<evidence type="ECO:0000256" key="1">
    <source>
        <dbReference type="ARBA" id="ARBA00004792"/>
    </source>
</evidence>
<organism evidence="5 6">
    <name type="scientific">Rhodococcus sovatensis</name>
    <dbReference type="NCBI Taxonomy" id="1805840"/>
    <lineage>
        <taxon>Bacteria</taxon>
        <taxon>Bacillati</taxon>
        <taxon>Actinomycetota</taxon>
        <taxon>Actinomycetes</taxon>
        <taxon>Mycobacteriales</taxon>
        <taxon>Nocardiaceae</taxon>
        <taxon>Rhodococcus</taxon>
    </lineage>
</organism>
<keyword evidence="2" id="KW-0045">Antibiotic biosynthesis</keyword>
<dbReference type="EMBL" id="CP147846">
    <property type="protein sequence ID" value="WXG68788.1"/>
    <property type="molecule type" value="Genomic_DNA"/>
</dbReference>
<feature type="domain" description="Fe2OG dioxygenase" evidence="4">
    <location>
        <begin position="161"/>
        <end position="267"/>
    </location>
</feature>
<dbReference type="PANTHER" id="PTHR47990">
    <property type="entry name" value="2-OXOGLUTARATE (2OG) AND FE(II)-DEPENDENT OXYGENASE SUPERFAMILY PROTEIN-RELATED"/>
    <property type="match status" value="1"/>
</dbReference>
<keyword evidence="3" id="KW-0479">Metal-binding</keyword>
<dbReference type="InterPro" id="IPR027443">
    <property type="entry name" value="IPNS-like_sf"/>
</dbReference>
<evidence type="ECO:0000256" key="2">
    <source>
        <dbReference type="ARBA" id="ARBA00023194"/>
    </source>
</evidence>
<evidence type="ECO:0000256" key="3">
    <source>
        <dbReference type="RuleBase" id="RU003682"/>
    </source>
</evidence>
<keyword evidence="3" id="KW-0408">Iron</keyword>
<dbReference type="Gene3D" id="2.60.120.330">
    <property type="entry name" value="B-lactam Antibiotic, Isopenicillin N Synthase, Chain"/>
    <property type="match status" value="1"/>
</dbReference>
<dbReference type="PRINTS" id="PR00682">
    <property type="entry name" value="IPNSYNTHASE"/>
</dbReference>
<proteinExistence type="inferred from homology"/>
<dbReference type="SUPFAM" id="SSF51197">
    <property type="entry name" value="Clavaminate synthase-like"/>
    <property type="match status" value="1"/>
</dbReference>
<dbReference type="Proteomes" id="UP001432000">
    <property type="component" value="Chromosome"/>
</dbReference>
<accession>A0ABZ2PLL9</accession>
<protein>
    <submittedName>
        <fullName evidence="5">2-oxoglutarate and iron-dependent oxygenase domain-containing protein</fullName>
    </submittedName>
</protein>
<comment type="pathway">
    <text evidence="1">Antibiotic biosynthesis.</text>
</comment>
<dbReference type="InterPro" id="IPR050231">
    <property type="entry name" value="Iron_ascorbate_oxido_reductase"/>
</dbReference>
<evidence type="ECO:0000313" key="6">
    <source>
        <dbReference type="Proteomes" id="UP001432000"/>
    </source>
</evidence>
<keyword evidence="3" id="KW-0560">Oxidoreductase</keyword>
<evidence type="ECO:0000259" key="4">
    <source>
        <dbReference type="PROSITE" id="PS51471"/>
    </source>
</evidence>
<comment type="similarity">
    <text evidence="3">Belongs to the iron/ascorbate-dependent oxidoreductase family.</text>
</comment>
<dbReference type="Pfam" id="PF03171">
    <property type="entry name" value="2OG-FeII_Oxy"/>
    <property type="match status" value="1"/>
</dbReference>
<dbReference type="PROSITE" id="PS51471">
    <property type="entry name" value="FE2OG_OXY"/>
    <property type="match status" value="1"/>
</dbReference>
<keyword evidence="6" id="KW-1185">Reference proteome</keyword>
<reference evidence="5 6" key="1">
    <citation type="submission" date="2024-03" db="EMBL/GenBank/DDBJ databases">
        <title>Natural products discovery in diverse microorganisms through a two-stage MS feature dereplication strategy.</title>
        <authorList>
            <person name="Zhang R."/>
        </authorList>
    </citation>
    <scope>NUCLEOTIDE SEQUENCE [LARGE SCALE GENOMIC DNA]</scope>
    <source>
        <strain evidence="5 6">18930</strain>
    </source>
</reference>
<dbReference type="InterPro" id="IPR026992">
    <property type="entry name" value="DIOX_N"/>
</dbReference>
<name>A0ABZ2PLL9_9NOCA</name>
<sequence length="329" mass="36166">MLPIIDMSELETEAGLEVLRDVTHDVGFFYLTGHGVPPELVSDIRSVARKFFDLPDERKRAVAMMESPHFRGYNSVGGELTNGHIDWREQIDIGPEREAIAGAEGAMRLQGPNQWPADLPEFKPTVMEFQSKMFAIGLALMRKWALALGGDLAAVDRAFATAPEALLKLIKYPPRQAQSGDDGQGVGAHKDPGVLTLLLLEPGTSGLQVEDLAGSWIDAPPVEGAFVVNIGELLEVATGGFLRATRHRVVKSADFRERLSIPYFFGPALDMPMPTFELSPELAVQSRGVAQDPANLIFATYGENLWKARVRAHPEVFERWYSEAAVRSC</sequence>